<comment type="similarity">
    <text evidence="2">Belongs to the acyl-CoA dehydrogenase family.</text>
</comment>
<comment type="cofactor">
    <cofactor evidence="1">
        <name>FAD</name>
        <dbReference type="ChEBI" id="CHEBI:57692"/>
    </cofactor>
</comment>
<evidence type="ECO:0000256" key="2">
    <source>
        <dbReference type="ARBA" id="ARBA00009347"/>
    </source>
</evidence>
<dbReference type="Pfam" id="PF00441">
    <property type="entry name" value="Acyl-CoA_dh_1"/>
    <property type="match status" value="1"/>
</dbReference>
<proteinExistence type="inferred from homology"/>
<gene>
    <name evidence="8" type="primary">aidB</name>
    <name evidence="8" type="ORF">LMG21510_02946</name>
</gene>
<dbReference type="PANTHER" id="PTHR42707">
    <property type="entry name" value="ACYL-COA DEHYDROGENASE"/>
    <property type="match status" value="1"/>
</dbReference>
<name>A0ABM8X712_9BURK</name>
<comment type="caution">
    <text evidence="8">The sequence shown here is derived from an EMBL/GenBank/DDBJ whole genome shotgun (WGS) entry which is preliminary data.</text>
</comment>
<sequence>MTSASFADPADQPATHRVFNQVPDLSGYNLFDIDAALRGALERLGGGWHAGALHRFGATLGQPEVMAWAARANRLEPELHTHDRTGERVDRVDFDTSWHALLSLLRGEQLQALPFAQPRAGAWAARTAGYFLQAQIESGTLCPTTMTFASIPVLRRETSLFAELEPRLYGTVHDPRDLPWRDKRSVLIGMGMTEKQGGSDVRANTTVARAVRGEGRGAEYALTGHKWFFSAPMCDAHLVVARMGAEDGPLSCFFVPRFRDDGSRNAVQIQRLKNKLGNRSNASSEVEFRGATGILIGEEGRGIPTIIEMATNTRLDCVIGSAALLRAALVQAIHHARHRMAFGRLLADQPLMRNVLADLALESEAATLLTMELAHAFEHAEGEAADPVAAAWKRIVTPAAKFWICKRTLEATGEAMEVWGGNGYVEEGPMARFYREAPVNSIWEGSGNIMCLDVLRAIQRNPDDAMRLLHDLGQRAGGHAAVRAELASLQAMLRAAPEEQETAARRFAQGLVLTAQAALLLAHGDGEVAETFIASRLGRQHGRVFGTLDGGAAALGRLVERAWPV</sequence>
<evidence type="ECO:0000256" key="1">
    <source>
        <dbReference type="ARBA" id="ARBA00001974"/>
    </source>
</evidence>
<dbReference type="InterPro" id="IPR009075">
    <property type="entry name" value="AcylCo_DH/oxidase_C"/>
</dbReference>
<dbReference type="SUPFAM" id="SSF47203">
    <property type="entry name" value="Acyl-CoA dehydrogenase C-terminal domain-like"/>
    <property type="match status" value="1"/>
</dbReference>
<accession>A0ABM8X712</accession>
<dbReference type="Proteomes" id="UP000721236">
    <property type="component" value="Unassembled WGS sequence"/>
</dbReference>
<evidence type="ECO:0000259" key="5">
    <source>
        <dbReference type="Pfam" id="PF00441"/>
    </source>
</evidence>
<dbReference type="RefSeq" id="WP_224042413.1">
    <property type="nucleotide sequence ID" value="NZ_CAJZAH010000002.1"/>
</dbReference>
<feature type="domain" description="Acyl-CoA oxidase/dehydrogenase middle" evidence="6">
    <location>
        <begin position="190"/>
        <end position="289"/>
    </location>
</feature>
<dbReference type="PROSITE" id="PS00073">
    <property type="entry name" value="ACYL_COA_DH_2"/>
    <property type="match status" value="1"/>
</dbReference>
<dbReference type="Pfam" id="PF02770">
    <property type="entry name" value="Acyl-CoA_dh_M"/>
    <property type="match status" value="1"/>
</dbReference>
<evidence type="ECO:0000256" key="3">
    <source>
        <dbReference type="ARBA" id="ARBA00022630"/>
    </source>
</evidence>
<keyword evidence="3" id="KW-0285">Flavoprotein</keyword>
<evidence type="ECO:0000259" key="7">
    <source>
        <dbReference type="Pfam" id="PF18158"/>
    </source>
</evidence>
<dbReference type="InterPro" id="IPR052904">
    <property type="entry name" value="Acyl-CoA_dehydrogenase-like"/>
</dbReference>
<dbReference type="SUPFAM" id="SSF56645">
    <property type="entry name" value="Acyl-CoA dehydrogenase NM domain-like"/>
    <property type="match status" value="1"/>
</dbReference>
<dbReference type="InterPro" id="IPR006091">
    <property type="entry name" value="Acyl-CoA_Oxase/DH_mid-dom"/>
</dbReference>
<reference evidence="8 9" key="1">
    <citation type="submission" date="2021-08" db="EMBL/GenBank/DDBJ databases">
        <authorList>
            <person name="Peeters C."/>
        </authorList>
    </citation>
    <scope>NUCLEOTIDE SEQUENCE [LARGE SCALE GENOMIC DNA]</scope>
    <source>
        <strain evidence="8 9">LMG 21510</strain>
    </source>
</reference>
<dbReference type="PANTHER" id="PTHR42707:SF3">
    <property type="entry name" value="ACYL-COA DEHYDROGENASE AIDB-RELATED"/>
    <property type="match status" value="1"/>
</dbReference>
<dbReference type="Gene3D" id="1.20.140.10">
    <property type="entry name" value="Butyryl-CoA Dehydrogenase, subunit A, domain 3"/>
    <property type="match status" value="1"/>
</dbReference>
<dbReference type="InterPro" id="IPR009100">
    <property type="entry name" value="AcylCoA_DH/oxidase_NM_dom_sf"/>
</dbReference>
<dbReference type="Pfam" id="PF18158">
    <property type="entry name" value="AidB_N"/>
    <property type="match status" value="1"/>
</dbReference>
<dbReference type="EC" id="1.3.99.-" evidence="8"/>
<dbReference type="Gene3D" id="2.40.110.20">
    <property type="match status" value="1"/>
</dbReference>
<keyword evidence="8" id="KW-0560">Oxidoreductase</keyword>
<evidence type="ECO:0000256" key="4">
    <source>
        <dbReference type="ARBA" id="ARBA00022827"/>
    </source>
</evidence>
<keyword evidence="9" id="KW-1185">Reference proteome</keyword>
<dbReference type="EMBL" id="CAJZAH010000002">
    <property type="protein sequence ID" value="CAG9175739.1"/>
    <property type="molecule type" value="Genomic_DNA"/>
</dbReference>
<feature type="domain" description="Acyl-CoA dehydrogenase/oxidase C-terminal" evidence="5">
    <location>
        <begin position="300"/>
        <end position="458"/>
    </location>
</feature>
<dbReference type="Gene3D" id="6.10.250.600">
    <property type="match status" value="1"/>
</dbReference>
<feature type="domain" description="Adaptive response protein AidB N-terminal" evidence="7">
    <location>
        <begin position="20"/>
        <end position="175"/>
    </location>
</feature>
<dbReference type="InterPro" id="IPR036250">
    <property type="entry name" value="AcylCo_DH-like_C"/>
</dbReference>
<evidence type="ECO:0000313" key="8">
    <source>
        <dbReference type="EMBL" id="CAG9175739.1"/>
    </source>
</evidence>
<dbReference type="GO" id="GO:0016491">
    <property type="term" value="F:oxidoreductase activity"/>
    <property type="evidence" value="ECO:0007669"/>
    <property type="project" value="UniProtKB-KW"/>
</dbReference>
<keyword evidence="4" id="KW-0274">FAD</keyword>
<dbReference type="InterPro" id="IPR041504">
    <property type="entry name" value="AidB_N"/>
</dbReference>
<organism evidence="8 9">
    <name type="scientific">Cupriavidus respiraculi</name>
    <dbReference type="NCBI Taxonomy" id="195930"/>
    <lineage>
        <taxon>Bacteria</taxon>
        <taxon>Pseudomonadati</taxon>
        <taxon>Pseudomonadota</taxon>
        <taxon>Betaproteobacteria</taxon>
        <taxon>Burkholderiales</taxon>
        <taxon>Burkholderiaceae</taxon>
        <taxon>Cupriavidus</taxon>
    </lineage>
</organism>
<dbReference type="InterPro" id="IPR006089">
    <property type="entry name" value="Acyl-CoA_DH_CS"/>
</dbReference>
<evidence type="ECO:0000313" key="9">
    <source>
        <dbReference type="Proteomes" id="UP000721236"/>
    </source>
</evidence>
<protein>
    <submittedName>
        <fullName evidence="8">Acyl-CoA dehydrogenase AidB</fullName>
        <ecNumber evidence="8">1.3.99.-</ecNumber>
    </submittedName>
</protein>
<evidence type="ECO:0000259" key="6">
    <source>
        <dbReference type="Pfam" id="PF02770"/>
    </source>
</evidence>